<name>A0ABW8T3A5_9CLOT</name>
<organism evidence="1 2">
    <name type="scientific">Candidatus Clostridium stratigraminis</name>
    <dbReference type="NCBI Taxonomy" id="3381661"/>
    <lineage>
        <taxon>Bacteria</taxon>
        <taxon>Bacillati</taxon>
        <taxon>Bacillota</taxon>
        <taxon>Clostridia</taxon>
        <taxon>Eubacteriales</taxon>
        <taxon>Clostridiaceae</taxon>
        <taxon>Clostridium</taxon>
    </lineage>
</organism>
<dbReference type="EMBL" id="JBJHZZ010000004">
    <property type="protein sequence ID" value="MFL0247029.1"/>
    <property type="molecule type" value="Genomic_DNA"/>
</dbReference>
<evidence type="ECO:0000313" key="2">
    <source>
        <dbReference type="Proteomes" id="UP001623591"/>
    </source>
</evidence>
<comment type="caution">
    <text evidence="1">The sequence shown here is derived from an EMBL/GenBank/DDBJ whole genome shotgun (WGS) entry which is preliminary data.</text>
</comment>
<dbReference type="PROSITE" id="PS51257">
    <property type="entry name" value="PROKAR_LIPOPROTEIN"/>
    <property type="match status" value="1"/>
</dbReference>
<evidence type="ECO:0000313" key="1">
    <source>
        <dbReference type="EMBL" id="MFL0247029.1"/>
    </source>
</evidence>
<accession>A0ABW8T3A5</accession>
<dbReference type="Proteomes" id="UP001623591">
    <property type="component" value="Unassembled WGS sequence"/>
</dbReference>
<protein>
    <submittedName>
        <fullName evidence="1">Uncharacterized protein</fullName>
    </submittedName>
</protein>
<gene>
    <name evidence="1" type="ORF">ACJDUG_08595</name>
</gene>
<sequence>MKRIIYLIISCILSISILTSCSIINKTKGTLPTSSKSQAQSTGGGITNQNIIMLPKTGYRDEEVNICYGNIFHMFSMDMVNKYIPWDGQ</sequence>
<reference evidence="1 2" key="1">
    <citation type="submission" date="2024-11" db="EMBL/GenBank/DDBJ databases">
        <authorList>
            <person name="Heng Y.C."/>
            <person name="Lim A.C.H."/>
            <person name="Lee J.K.Y."/>
            <person name="Kittelmann S."/>
        </authorList>
    </citation>
    <scope>NUCLEOTIDE SEQUENCE [LARGE SCALE GENOMIC DNA]</scope>
    <source>
        <strain evidence="1 2">WILCCON 0185</strain>
    </source>
</reference>
<proteinExistence type="predicted"/>
<keyword evidence="2" id="KW-1185">Reference proteome</keyword>
<dbReference type="RefSeq" id="WP_406769486.1">
    <property type="nucleotide sequence ID" value="NZ_JBJHZZ010000004.1"/>
</dbReference>